<feature type="region of interest" description="Disordered" evidence="1">
    <location>
        <begin position="1"/>
        <end position="25"/>
    </location>
</feature>
<organism evidence="2 3">
    <name type="scientific">Portunus trituberculatus</name>
    <name type="common">Swimming crab</name>
    <name type="synonym">Neptunus trituberculatus</name>
    <dbReference type="NCBI Taxonomy" id="210409"/>
    <lineage>
        <taxon>Eukaryota</taxon>
        <taxon>Metazoa</taxon>
        <taxon>Ecdysozoa</taxon>
        <taxon>Arthropoda</taxon>
        <taxon>Crustacea</taxon>
        <taxon>Multicrustacea</taxon>
        <taxon>Malacostraca</taxon>
        <taxon>Eumalacostraca</taxon>
        <taxon>Eucarida</taxon>
        <taxon>Decapoda</taxon>
        <taxon>Pleocyemata</taxon>
        <taxon>Brachyura</taxon>
        <taxon>Eubrachyura</taxon>
        <taxon>Portunoidea</taxon>
        <taxon>Portunidae</taxon>
        <taxon>Portuninae</taxon>
        <taxon>Portunus</taxon>
    </lineage>
</organism>
<name>A0A5B7D243_PORTR</name>
<evidence type="ECO:0000313" key="3">
    <source>
        <dbReference type="Proteomes" id="UP000324222"/>
    </source>
</evidence>
<keyword evidence="3" id="KW-1185">Reference proteome</keyword>
<dbReference type="EMBL" id="VSRR010000480">
    <property type="protein sequence ID" value="MPC16117.1"/>
    <property type="molecule type" value="Genomic_DNA"/>
</dbReference>
<sequence length="68" mass="7559">MWEGRSATLQAHDHDTTITTTTPGGGEVVRLSSTLYHHNAALTTTTWLNFPDHQSPPGSQLTNTARWW</sequence>
<proteinExistence type="predicted"/>
<dbReference type="AlphaFoldDB" id="A0A5B7D243"/>
<protein>
    <submittedName>
        <fullName evidence="2">Uncharacterized protein</fullName>
    </submittedName>
</protein>
<evidence type="ECO:0000256" key="1">
    <source>
        <dbReference type="SAM" id="MobiDB-lite"/>
    </source>
</evidence>
<comment type="caution">
    <text evidence="2">The sequence shown here is derived from an EMBL/GenBank/DDBJ whole genome shotgun (WGS) entry which is preliminary data.</text>
</comment>
<evidence type="ECO:0000313" key="2">
    <source>
        <dbReference type="EMBL" id="MPC16117.1"/>
    </source>
</evidence>
<reference evidence="2 3" key="1">
    <citation type="submission" date="2019-05" db="EMBL/GenBank/DDBJ databases">
        <title>Another draft genome of Portunus trituberculatus and its Hox gene families provides insights of decapod evolution.</title>
        <authorList>
            <person name="Jeong J.-H."/>
            <person name="Song I."/>
            <person name="Kim S."/>
            <person name="Choi T."/>
            <person name="Kim D."/>
            <person name="Ryu S."/>
            <person name="Kim W."/>
        </authorList>
    </citation>
    <scope>NUCLEOTIDE SEQUENCE [LARGE SCALE GENOMIC DNA]</scope>
    <source>
        <tissue evidence="2">Muscle</tissue>
    </source>
</reference>
<dbReference type="Proteomes" id="UP000324222">
    <property type="component" value="Unassembled WGS sequence"/>
</dbReference>
<gene>
    <name evidence="2" type="ORF">E2C01_008935</name>
</gene>
<accession>A0A5B7D243</accession>